<organism evidence="1 2">
    <name type="scientific">Agaribacillus aureus</name>
    <dbReference type="NCBI Taxonomy" id="3051825"/>
    <lineage>
        <taxon>Bacteria</taxon>
        <taxon>Pseudomonadati</taxon>
        <taxon>Bacteroidota</taxon>
        <taxon>Cytophagia</taxon>
        <taxon>Cytophagales</taxon>
        <taxon>Splendidivirgaceae</taxon>
        <taxon>Agaribacillus</taxon>
    </lineage>
</organism>
<dbReference type="Proteomes" id="UP001172083">
    <property type="component" value="Unassembled WGS sequence"/>
</dbReference>
<name>A0ABT8L651_9BACT</name>
<dbReference type="RefSeq" id="WP_346758562.1">
    <property type="nucleotide sequence ID" value="NZ_JAUJEB010000002.1"/>
</dbReference>
<dbReference type="EMBL" id="JAUJEB010000002">
    <property type="protein sequence ID" value="MDN5213222.1"/>
    <property type="molecule type" value="Genomic_DNA"/>
</dbReference>
<comment type="caution">
    <text evidence="1">The sequence shown here is derived from an EMBL/GenBank/DDBJ whole genome shotgun (WGS) entry which is preliminary data.</text>
</comment>
<proteinExistence type="predicted"/>
<accession>A0ABT8L651</accession>
<gene>
    <name evidence="1" type="ORF">QQ020_14230</name>
</gene>
<evidence type="ECO:0000313" key="1">
    <source>
        <dbReference type="EMBL" id="MDN5213222.1"/>
    </source>
</evidence>
<sequence>MKKPPVTHSPEIHAVFGRTFRDENIDRSVVLRFNERNKKK</sequence>
<reference evidence="1" key="1">
    <citation type="submission" date="2023-06" db="EMBL/GenBank/DDBJ databases">
        <title>Genomic of Agaribacillus aureum.</title>
        <authorList>
            <person name="Wang G."/>
        </authorList>
    </citation>
    <scope>NUCLEOTIDE SEQUENCE</scope>
    <source>
        <strain evidence="1">BMA12</strain>
    </source>
</reference>
<evidence type="ECO:0000313" key="2">
    <source>
        <dbReference type="Proteomes" id="UP001172083"/>
    </source>
</evidence>
<protein>
    <submittedName>
        <fullName evidence="1">Uncharacterized protein</fullName>
    </submittedName>
</protein>
<keyword evidence="2" id="KW-1185">Reference proteome</keyword>